<evidence type="ECO:0000256" key="4">
    <source>
        <dbReference type="ARBA" id="ARBA00001964"/>
    </source>
</evidence>
<name>A0A1Z4KL48_ANAVA</name>
<dbReference type="CDD" id="cd07033">
    <property type="entry name" value="TPP_PYR_DXS_TK_like"/>
    <property type="match status" value="1"/>
</dbReference>
<comment type="subunit">
    <text evidence="6">Homodimer.</text>
</comment>
<evidence type="ECO:0000259" key="12">
    <source>
        <dbReference type="SMART" id="SM00861"/>
    </source>
</evidence>
<evidence type="ECO:0000256" key="2">
    <source>
        <dbReference type="ARBA" id="ARBA00001936"/>
    </source>
</evidence>
<evidence type="ECO:0000256" key="3">
    <source>
        <dbReference type="ARBA" id="ARBA00001946"/>
    </source>
</evidence>
<dbReference type="InterPro" id="IPR033248">
    <property type="entry name" value="Transketolase_C"/>
</dbReference>
<evidence type="ECO:0000256" key="10">
    <source>
        <dbReference type="ARBA" id="ARBA00022842"/>
    </source>
</evidence>
<evidence type="ECO:0000256" key="7">
    <source>
        <dbReference type="ARBA" id="ARBA00022679"/>
    </source>
</evidence>
<dbReference type="CDD" id="cd02012">
    <property type="entry name" value="TPP_TK"/>
    <property type="match status" value="1"/>
</dbReference>
<dbReference type="InterPro" id="IPR009014">
    <property type="entry name" value="Transketo_C/PFOR_II"/>
</dbReference>
<evidence type="ECO:0000256" key="8">
    <source>
        <dbReference type="ARBA" id="ARBA00022723"/>
    </source>
</evidence>
<dbReference type="InterPro" id="IPR051424">
    <property type="entry name" value="Transketolase-like"/>
</dbReference>
<feature type="domain" description="Transketolase-like pyrimidine-binding" evidence="12">
    <location>
        <begin position="309"/>
        <end position="472"/>
    </location>
</feature>
<dbReference type="SUPFAM" id="SSF52922">
    <property type="entry name" value="TK C-terminal domain-like"/>
    <property type="match status" value="1"/>
</dbReference>
<evidence type="ECO:0000313" key="13">
    <source>
        <dbReference type="EMBL" id="BAY69678.1"/>
    </source>
</evidence>
<dbReference type="AlphaFoldDB" id="A0A1Z4KL48"/>
<dbReference type="Proteomes" id="UP000217507">
    <property type="component" value="Chromosome"/>
</dbReference>
<keyword evidence="7" id="KW-0808">Transferase</keyword>
<dbReference type="SUPFAM" id="SSF52518">
    <property type="entry name" value="Thiamin diphosphate-binding fold (THDP-binding)"/>
    <property type="match status" value="2"/>
</dbReference>
<comment type="similarity">
    <text evidence="5">Belongs to the transketolase family.</text>
</comment>
<dbReference type="EMBL" id="AP018216">
    <property type="protein sequence ID" value="BAY69678.1"/>
    <property type="molecule type" value="Genomic_DNA"/>
</dbReference>
<evidence type="ECO:0000256" key="5">
    <source>
        <dbReference type="ARBA" id="ARBA00007131"/>
    </source>
</evidence>
<reference evidence="13 14" key="1">
    <citation type="submission" date="2017-06" db="EMBL/GenBank/DDBJ databases">
        <title>Genome sequencing of cyanobaciteial culture collection at National Institute for Environmental Studies (NIES).</title>
        <authorList>
            <person name="Hirose Y."/>
            <person name="Shimura Y."/>
            <person name="Fujisawa T."/>
            <person name="Nakamura Y."/>
            <person name="Kawachi M."/>
        </authorList>
    </citation>
    <scope>NUCLEOTIDE SEQUENCE [LARGE SCALE GENOMIC DNA]</scope>
    <source>
        <strain evidence="13 14">NIES-23</strain>
    </source>
</reference>
<dbReference type="Gene3D" id="3.40.50.970">
    <property type="match status" value="2"/>
</dbReference>
<accession>A0A1Z4KL48</accession>
<dbReference type="GO" id="GO:0046872">
    <property type="term" value="F:metal ion binding"/>
    <property type="evidence" value="ECO:0007669"/>
    <property type="project" value="UniProtKB-KW"/>
</dbReference>
<keyword evidence="8" id="KW-0479">Metal-binding</keyword>
<dbReference type="InterPro" id="IPR005475">
    <property type="entry name" value="Transketolase-like_Pyr-bd"/>
</dbReference>
<dbReference type="InterPro" id="IPR020826">
    <property type="entry name" value="Transketolase_BS"/>
</dbReference>
<dbReference type="PANTHER" id="PTHR43195:SF1">
    <property type="entry name" value="FI06132P-RELATED"/>
    <property type="match status" value="1"/>
</dbReference>
<dbReference type="FunFam" id="3.40.50.970:FF:000129">
    <property type="entry name" value="Transketolase"/>
    <property type="match status" value="1"/>
</dbReference>
<keyword evidence="11" id="KW-0786">Thiamine pyrophosphate</keyword>
<sequence length="633" mass="68457">MTIQEQLHQWHELAQQLRIDSIRATTGATSGHPTSSMSPADLMAVLLTNYLHYDFDNPHHPNNDRFILSKGHAAPLLYAMYKAAGVITDEELMSLRQMGSRLEGHPTPVLPWVDVATGSLGQGLPIGVGLGLAGKYLDQLPYNVWVLLGDSETAEGSVWEAFDHAAHYTLDNLIAIIDVNRLGQRGQTELGWNTQAYANRAKAFGWQAIEIDGHDLTEIDQAFSAAVSINDRPTVIIARTKKGKGVASLEDLGGWHGKALKPDAAKQAIAELGGERQITIQVAKPEPEQPALANPQPFQLPTYEQGAEVATRRAYGDALKALGAAQPDVVALDAEVSNSTYTEDFAEAYPERYFEMYIAEQQMVAAAVGLQVRQYKPFASTFAAFLSRAYDFVRMAAVSRANIKLVGSHAGVSIGQDGPSQMALEDLAAFRAVWNSTVLYPCDANQTAKLVEQMSDLQGIVYLRTTRENTPVIYGTEEDFPIGGSKVIRSSDQDQATIIGAGITLHEAIKAGDHLKNEGIIVRIIDAYSVKPIDVKTLHQAANDTEGNLVVVEDHWHEGGLGAAVLDAFAGVGNLSSYDGPPLQLIKLAVHNMPGSGTPEELLHAAKIDADAIVEAVKLQVRHPIGARISIHP</sequence>
<organism evidence="13 14">
    <name type="scientific">Trichormus variabilis NIES-23</name>
    <dbReference type="NCBI Taxonomy" id="1973479"/>
    <lineage>
        <taxon>Bacteria</taxon>
        <taxon>Bacillati</taxon>
        <taxon>Cyanobacteriota</taxon>
        <taxon>Cyanophyceae</taxon>
        <taxon>Nostocales</taxon>
        <taxon>Nostocaceae</taxon>
        <taxon>Trichormus</taxon>
    </lineage>
</organism>
<dbReference type="Pfam" id="PF00456">
    <property type="entry name" value="Transketolase_N"/>
    <property type="match status" value="1"/>
</dbReference>
<evidence type="ECO:0000313" key="14">
    <source>
        <dbReference type="Proteomes" id="UP000217507"/>
    </source>
</evidence>
<comment type="cofactor">
    <cofactor evidence="2">
        <name>Mn(2+)</name>
        <dbReference type="ChEBI" id="CHEBI:29035"/>
    </cofactor>
</comment>
<dbReference type="PANTHER" id="PTHR43195">
    <property type="entry name" value="TRANSKETOLASE"/>
    <property type="match status" value="1"/>
</dbReference>
<gene>
    <name evidence="13" type="ORF">NIES23_24730</name>
</gene>
<comment type="cofactor">
    <cofactor evidence="4">
        <name>thiamine diphosphate</name>
        <dbReference type="ChEBI" id="CHEBI:58937"/>
    </cofactor>
</comment>
<dbReference type="InterPro" id="IPR029061">
    <property type="entry name" value="THDP-binding"/>
</dbReference>
<proteinExistence type="inferred from homology"/>
<dbReference type="SMART" id="SM00861">
    <property type="entry name" value="Transket_pyr"/>
    <property type="match status" value="1"/>
</dbReference>
<dbReference type="Pfam" id="PF02779">
    <property type="entry name" value="Transket_pyr"/>
    <property type="match status" value="1"/>
</dbReference>
<comment type="cofactor">
    <cofactor evidence="1">
        <name>Ca(2+)</name>
        <dbReference type="ChEBI" id="CHEBI:29108"/>
    </cofactor>
</comment>
<dbReference type="InterPro" id="IPR005474">
    <property type="entry name" value="Transketolase_N"/>
</dbReference>
<dbReference type="GO" id="GO:0030976">
    <property type="term" value="F:thiamine pyrophosphate binding"/>
    <property type="evidence" value="ECO:0007669"/>
    <property type="project" value="TreeGrafter"/>
</dbReference>
<dbReference type="Pfam" id="PF02780">
    <property type="entry name" value="Transketolase_C"/>
    <property type="match status" value="1"/>
</dbReference>
<dbReference type="GO" id="GO:0004802">
    <property type="term" value="F:transketolase activity"/>
    <property type="evidence" value="ECO:0007669"/>
    <property type="project" value="TreeGrafter"/>
</dbReference>
<evidence type="ECO:0000256" key="6">
    <source>
        <dbReference type="ARBA" id="ARBA00011738"/>
    </source>
</evidence>
<evidence type="ECO:0000256" key="11">
    <source>
        <dbReference type="ARBA" id="ARBA00023052"/>
    </source>
</evidence>
<dbReference type="GO" id="GO:0005737">
    <property type="term" value="C:cytoplasm"/>
    <property type="evidence" value="ECO:0007669"/>
    <property type="project" value="UniProtKB-ARBA"/>
</dbReference>
<keyword evidence="9" id="KW-0106">Calcium</keyword>
<evidence type="ECO:0000256" key="1">
    <source>
        <dbReference type="ARBA" id="ARBA00001913"/>
    </source>
</evidence>
<dbReference type="NCBIfam" id="NF004559">
    <property type="entry name" value="PRK05899.2-5"/>
    <property type="match status" value="1"/>
</dbReference>
<comment type="cofactor">
    <cofactor evidence="3">
        <name>Mg(2+)</name>
        <dbReference type="ChEBI" id="CHEBI:18420"/>
    </cofactor>
</comment>
<evidence type="ECO:0000256" key="9">
    <source>
        <dbReference type="ARBA" id="ARBA00022837"/>
    </source>
</evidence>
<dbReference type="PROSITE" id="PS00802">
    <property type="entry name" value="TRANSKETOLASE_2"/>
    <property type="match status" value="1"/>
</dbReference>
<keyword evidence="10" id="KW-0460">Magnesium</keyword>
<protein>
    <submittedName>
        <fullName evidence="13">Transketolase</fullName>
    </submittedName>
</protein>
<dbReference type="Gene3D" id="3.40.50.920">
    <property type="match status" value="1"/>
</dbReference>